<dbReference type="RefSeq" id="WP_228103391.1">
    <property type="nucleotide sequence ID" value="NZ_CP101637.1"/>
</dbReference>
<sequence>MTSNDIKDFLGLDLKPNDTVRNYLCMEDIEDIRNVEGRVSYMTEDGKSYEEIQDRLKELYPIRRKPRLAGKNINLIKRLMNND</sequence>
<reference evidence="1 2" key="1">
    <citation type="submission" date="2022-07" db="EMBL/GenBank/DDBJ databases">
        <title>Genome sequence of Terrisporobacter mayombei DSM6539.</title>
        <authorList>
            <person name="Boeer T."/>
            <person name="Bengelsdorf F.R."/>
            <person name="Daniel R."/>
            <person name="Poehlein A."/>
        </authorList>
    </citation>
    <scope>NUCLEOTIDE SEQUENCE [LARGE SCALE GENOMIC DNA]</scope>
    <source>
        <strain evidence="1 2">DSM 6539</strain>
    </source>
</reference>
<gene>
    <name evidence="1" type="ORF">TEMA_15460</name>
</gene>
<keyword evidence="2" id="KW-1185">Reference proteome</keyword>
<evidence type="ECO:0000313" key="1">
    <source>
        <dbReference type="EMBL" id="WMT81212.1"/>
    </source>
</evidence>
<dbReference type="Proteomes" id="UP001235030">
    <property type="component" value="Chromosome"/>
</dbReference>
<name>A0ABY9PZY3_9FIRM</name>
<dbReference type="EMBL" id="CP101637">
    <property type="protein sequence ID" value="WMT81212.1"/>
    <property type="molecule type" value="Genomic_DNA"/>
</dbReference>
<protein>
    <submittedName>
        <fullName evidence="1">Uncharacterized protein</fullName>
    </submittedName>
</protein>
<organism evidence="1 2">
    <name type="scientific">Terrisporobacter mayombei</name>
    <dbReference type="NCBI Taxonomy" id="1541"/>
    <lineage>
        <taxon>Bacteria</taxon>
        <taxon>Bacillati</taxon>
        <taxon>Bacillota</taxon>
        <taxon>Clostridia</taxon>
        <taxon>Peptostreptococcales</taxon>
        <taxon>Peptostreptococcaceae</taxon>
        <taxon>Terrisporobacter</taxon>
    </lineage>
</organism>
<proteinExistence type="predicted"/>
<accession>A0ABY9PZY3</accession>
<evidence type="ECO:0000313" key="2">
    <source>
        <dbReference type="Proteomes" id="UP001235030"/>
    </source>
</evidence>